<dbReference type="OrthoDB" id="2456449at2"/>
<keyword evidence="1" id="KW-0732">Signal</keyword>
<dbReference type="GO" id="GO:0015562">
    <property type="term" value="F:efflux transmembrane transporter activity"/>
    <property type="evidence" value="ECO:0007669"/>
    <property type="project" value="TreeGrafter"/>
</dbReference>
<dbReference type="InterPro" id="IPR011053">
    <property type="entry name" value="Single_hybrid_motif"/>
</dbReference>
<dbReference type="Proteomes" id="UP000321440">
    <property type="component" value="Unassembled WGS sequence"/>
</dbReference>
<protein>
    <recommendedName>
        <fullName evidence="2">YknX-like barrel-sandwich hybrid domain-containing protein</fullName>
    </recommendedName>
</protein>
<evidence type="ECO:0000313" key="3">
    <source>
        <dbReference type="EMBL" id="GEN44243.1"/>
    </source>
</evidence>
<dbReference type="EMBL" id="BJYA01000001">
    <property type="protein sequence ID" value="GEN44243.1"/>
    <property type="molecule type" value="Genomic_DNA"/>
</dbReference>
<evidence type="ECO:0000256" key="1">
    <source>
        <dbReference type="SAM" id="SignalP"/>
    </source>
</evidence>
<evidence type="ECO:0000259" key="2">
    <source>
        <dbReference type="Pfam" id="PF25984"/>
    </source>
</evidence>
<keyword evidence="4" id="KW-1185">Reference proteome</keyword>
<dbReference type="Gene3D" id="2.40.30.170">
    <property type="match status" value="1"/>
</dbReference>
<name>A0A511W2E9_9BACI</name>
<dbReference type="PROSITE" id="PS51257">
    <property type="entry name" value="PROKAR_LIPOPROTEIN"/>
    <property type="match status" value="1"/>
</dbReference>
<comment type="caution">
    <text evidence="3">The sequence shown here is derived from an EMBL/GenBank/DDBJ whole genome shotgun (WGS) entry which is preliminary data.</text>
</comment>
<gene>
    <name evidence="3" type="ORF">AHA02nite_00190</name>
</gene>
<proteinExistence type="predicted"/>
<feature type="domain" description="YknX-like barrel-sandwich hybrid" evidence="2">
    <location>
        <begin position="67"/>
        <end position="122"/>
    </location>
</feature>
<dbReference type="GO" id="GO:1990281">
    <property type="term" value="C:efflux pump complex"/>
    <property type="evidence" value="ECO:0007669"/>
    <property type="project" value="TreeGrafter"/>
</dbReference>
<dbReference type="Gene3D" id="2.40.420.20">
    <property type="match status" value="1"/>
</dbReference>
<sequence>MKKWMLILAVMSVFILSACNEEPDEEEVETVTPVEVEEVTVEDFSVTKSFTARSMPNDQVPVLAEAPGEVEELFVERGDEVEEGDVIAEYSSQYGWMEIEAPIDGIIQELNLQEERMVTTEEPAAVVINTDPLVLNFQLTANNRDLIEVGDDVRYKVSQADRDGEAEVTYIASTAGESGLFDVEAEVEQTDDPVPSGLTAQVELDEVIESDAYVVPTEAIVERGADQFVYIVENDEAIRVDVDVIAMQSQYTAIEPLADDIIAEGDTVVTRGQLTIEDGQTVRIVEED</sequence>
<dbReference type="PANTHER" id="PTHR30469:SF33">
    <property type="entry name" value="SLR1207 PROTEIN"/>
    <property type="match status" value="1"/>
</dbReference>
<dbReference type="AlphaFoldDB" id="A0A511W2E9"/>
<organism evidence="3 4">
    <name type="scientific">Alkalibacillus haloalkaliphilus</name>
    <dbReference type="NCBI Taxonomy" id="94136"/>
    <lineage>
        <taxon>Bacteria</taxon>
        <taxon>Bacillati</taxon>
        <taxon>Bacillota</taxon>
        <taxon>Bacilli</taxon>
        <taxon>Bacillales</taxon>
        <taxon>Bacillaceae</taxon>
        <taxon>Alkalibacillus</taxon>
    </lineage>
</organism>
<dbReference type="Gene3D" id="2.40.50.100">
    <property type="match status" value="1"/>
</dbReference>
<feature type="signal peptide" evidence="1">
    <location>
        <begin position="1"/>
        <end position="18"/>
    </location>
</feature>
<dbReference type="Pfam" id="PF25984">
    <property type="entry name" value="BSH_YknX"/>
    <property type="match status" value="1"/>
</dbReference>
<reference evidence="3 4" key="1">
    <citation type="submission" date="2019-07" db="EMBL/GenBank/DDBJ databases">
        <title>Whole genome shotgun sequence of Alkalibacillus haloalkaliphilus NBRC 103110.</title>
        <authorList>
            <person name="Hosoyama A."/>
            <person name="Uohara A."/>
            <person name="Ohji S."/>
            <person name="Ichikawa N."/>
        </authorList>
    </citation>
    <scope>NUCLEOTIDE SEQUENCE [LARGE SCALE GENOMIC DNA]</scope>
    <source>
        <strain evidence="3 4">NBRC 103110</strain>
    </source>
</reference>
<dbReference type="PANTHER" id="PTHR30469">
    <property type="entry name" value="MULTIDRUG RESISTANCE PROTEIN MDTA"/>
    <property type="match status" value="1"/>
</dbReference>
<evidence type="ECO:0000313" key="4">
    <source>
        <dbReference type="Proteomes" id="UP000321440"/>
    </source>
</evidence>
<dbReference type="RefSeq" id="WP_146813177.1">
    <property type="nucleotide sequence ID" value="NZ_BJYA01000001.1"/>
</dbReference>
<dbReference type="InterPro" id="IPR058639">
    <property type="entry name" value="BSH_YknX-like"/>
</dbReference>
<feature type="chain" id="PRO_5038504037" description="YknX-like barrel-sandwich hybrid domain-containing protein" evidence="1">
    <location>
        <begin position="19"/>
        <end position="288"/>
    </location>
</feature>
<dbReference type="SUPFAM" id="SSF51230">
    <property type="entry name" value="Single hybrid motif"/>
    <property type="match status" value="1"/>
</dbReference>
<accession>A0A511W2E9</accession>